<keyword evidence="3" id="KW-1185">Reference proteome</keyword>
<reference evidence="2" key="2">
    <citation type="submission" date="2020-09" db="EMBL/GenBank/DDBJ databases">
        <authorList>
            <person name="Sun Q."/>
            <person name="Zhou Y."/>
        </authorList>
    </citation>
    <scope>NUCLEOTIDE SEQUENCE</scope>
    <source>
        <strain evidence="2">CGMCC 1.10998</strain>
    </source>
</reference>
<dbReference type="PANTHER" id="PTHR22642">
    <property type="entry name" value="IMIDAZOLONEPROPIONASE"/>
    <property type="match status" value="1"/>
</dbReference>
<evidence type="ECO:0000313" key="3">
    <source>
        <dbReference type="Proteomes" id="UP000637423"/>
    </source>
</evidence>
<dbReference type="Gene3D" id="3.10.310.70">
    <property type="match status" value="1"/>
</dbReference>
<reference evidence="2" key="1">
    <citation type="journal article" date="2014" name="Int. J. Syst. Evol. Microbiol.">
        <title>Complete genome sequence of Corynebacterium casei LMG S-19264T (=DSM 44701T), isolated from a smear-ripened cheese.</title>
        <authorList>
            <consortium name="US DOE Joint Genome Institute (JGI-PGF)"/>
            <person name="Walter F."/>
            <person name="Albersmeier A."/>
            <person name="Kalinowski J."/>
            <person name="Ruckert C."/>
        </authorList>
    </citation>
    <scope>NUCLEOTIDE SEQUENCE</scope>
    <source>
        <strain evidence="2">CGMCC 1.10998</strain>
    </source>
</reference>
<dbReference type="SUPFAM" id="SSF51338">
    <property type="entry name" value="Composite domain of metallo-dependent hydrolases"/>
    <property type="match status" value="1"/>
</dbReference>
<gene>
    <name evidence="2" type="ORF">GCM10011396_21420</name>
</gene>
<sequence>MDNVRGYSFNSERQLFQFQAIAFADDGKIIATGSSAELAARVPGARHMDAGGKTLLPGMTDAHGHIFALGTSSIELDLRPSQSLAEAQKLLAAYAKAHTDFPWIRGGGWNQAVWKLGRFPTAQEIDAVAADRPVWLSRVDGHAGWANRRALQLAGISKATPDPVGGKIERDGQGNPSGVLVDKAMALVDKIVPAYSDAENRAALDAALANLRQVGLTSVHDAGVSAQADSLFREYADNGKLTTRVYGMISGVDQFFDRVSINGPLASYAQDKYALRAVKLFADGALGSRGAALIEPYQDAPDSHGLLFKTDAEIAAMMEKAIKKGYQVNVHAIGDAGNRQILNAYEKMNQLYGAGDLRHRIEHAQVVALSDIPRFKQLGILPSMQPTHATSDMNMAEARVGRERIKGAYAWRSFLNQGSIIPCGSDFPVESPNPFWGIHAAVTRQDMNNMPVEGWYADQAMTVKEAFRCFTIDAAYAAHQETVLGSLEPGKWADFIITDQDLFEMPARDIYKMEVLQTWVAGKQVYAK</sequence>
<dbReference type="CDD" id="cd01300">
    <property type="entry name" value="YtcJ_like"/>
    <property type="match status" value="1"/>
</dbReference>
<dbReference type="SUPFAM" id="SSF51556">
    <property type="entry name" value="Metallo-dependent hydrolases"/>
    <property type="match status" value="1"/>
</dbReference>
<evidence type="ECO:0000259" key="1">
    <source>
        <dbReference type="Pfam" id="PF07969"/>
    </source>
</evidence>
<evidence type="ECO:0000313" key="2">
    <source>
        <dbReference type="EMBL" id="GGC73917.1"/>
    </source>
</evidence>
<dbReference type="InterPro" id="IPR032466">
    <property type="entry name" value="Metal_Hydrolase"/>
</dbReference>
<protein>
    <submittedName>
        <fullName evidence="2">Amidohydrolase</fullName>
    </submittedName>
</protein>
<dbReference type="InterPro" id="IPR011059">
    <property type="entry name" value="Metal-dep_hydrolase_composite"/>
</dbReference>
<dbReference type="GO" id="GO:0016810">
    <property type="term" value="F:hydrolase activity, acting on carbon-nitrogen (but not peptide) bonds"/>
    <property type="evidence" value="ECO:0007669"/>
    <property type="project" value="InterPro"/>
</dbReference>
<proteinExistence type="predicted"/>
<dbReference type="EMBL" id="BMED01000002">
    <property type="protein sequence ID" value="GGC73917.1"/>
    <property type="molecule type" value="Genomic_DNA"/>
</dbReference>
<dbReference type="InterPro" id="IPR013108">
    <property type="entry name" value="Amidohydro_3"/>
</dbReference>
<dbReference type="Gene3D" id="3.20.20.140">
    <property type="entry name" value="Metal-dependent hydrolases"/>
    <property type="match status" value="1"/>
</dbReference>
<organism evidence="2 3">
    <name type="scientific">Undibacterium terreum</name>
    <dbReference type="NCBI Taxonomy" id="1224302"/>
    <lineage>
        <taxon>Bacteria</taxon>
        <taxon>Pseudomonadati</taxon>
        <taxon>Pseudomonadota</taxon>
        <taxon>Betaproteobacteria</taxon>
        <taxon>Burkholderiales</taxon>
        <taxon>Oxalobacteraceae</taxon>
        <taxon>Undibacterium</taxon>
    </lineage>
</organism>
<dbReference type="AlphaFoldDB" id="A0A916UIQ0"/>
<feature type="domain" description="Amidohydrolase 3" evidence="1">
    <location>
        <begin position="48"/>
        <end position="526"/>
    </location>
</feature>
<comment type="caution">
    <text evidence="2">The sequence shown here is derived from an EMBL/GenBank/DDBJ whole genome shotgun (WGS) entry which is preliminary data.</text>
</comment>
<dbReference type="Pfam" id="PF07969">
    <property type="entry name" value="Amidohydro_3"/>
    <property type="match status" value="1"/>
</dbReference>
<dbReference type="Proteomes" id="UP000637423">
    <property type="component" value="Unassembled WGS sequence"/>
</dbReference>
<dbReference type="Gene3D" id="2.30.40.10">
    <property type="entry name" value="Urease, subunit C, domain 1"/>
    <property type="match status" value="1"/>
</dbReference>
<accession>A0A916UIQ0</accession>
<dbReference type="InterPro" id="IPR033932">
    <property type="entry name" value="YtcJ-like"/>
</dbReference>
<dbReference type="PANTHER" id="PTHR22642:SF2">
    <property type="entry name" value="PROTEIN LONG AFTER FAR-RED 3"/>
    <property type="match status" value="1"/>
</dbReference>
<name>A0A916UIQ0_9BURK</name>